<organism evidence="3 4">
    <name type="scientific">Streptomyces yangpuensis</name>
    <dbReference type="NCBI Taxonomy" id="1648182"/>
    <lineage>
        <taxon>Bacteria</taxon>
        <taxon>Bacillati</taxon>
        <taxon>Actinomycetota</taxon>
        <taxon>Actinomycetes</taxon>
        <taxon>Kitasatosporales</taxon>
        <taxon>Streptomycetaceae</taxon>
        <taxon>Streptomyces</taxon>
    </lineage>
</organism>
<sequence>MSRVRIRSGAAAAVAAFALAALPTAALPTAAHAAAAPGAAVGSRHQQQAEPIRQIVLQGAVNVRDLGGYRTWTGGQVRQGLVYRSDALGKLTDADVTTVSGLGLTKVIDFRIPMEVQYDGADRLPAGLSPTARPVSDLGLYGTLVAAIGSGDPVTQERMLGGGRAEAYMRDIYRTFVTSPENRAQFAATLRDLADGRQGPVLYHCTSGKDRTGWVSYVLLRALAVPEESAEGDYLASNTFRAAYDARVRAGLKQSGRMQNPDLLIPLQEVRQDYLDSATAQMEADYGSFYGYLTQGLGLDLQTLAKLQSKLVR</sequence>
<dbReference type="PANTHER" id="PTHR31126:SF1">
    <property type="entry name" value="TYROSINE SPECIFIC PROTEIN PHOSPHATASES DOMAIN-CONTAINING PROTEIN"/>
    <property type="match status" value="1"/>
</dbReference>
<gene>
    <name evidence="3" type="ORF">NRK68_09025</name>
</gene>
<comment type="similarity">
    <text evidence="1">Belongs to the protein-tyrosine phosphatase family.</text>
</comment>
<dbReference type="Pfam" id="PF13350">
    <property type="entry name" value="Y_phosphatase3"/>
    <property type="match status" value="1"/>
</dbReference>
<protein>
    <submittedName>
        <fullName evidence="3">Tyrosine-protein phosphatase</fullName>
    </submittedName>
</protein>
<keyword evidence="4" id="KW-1185">Reference proteome</keyword>
<dbReference type="EMBL" id="CP102514">
    <property type="protein sequence ID" value="UUY47346.1"/>
    <property type="molecule type" value="Genomic_DNA"/>
</dbReference>
<keyword evidence="2" id="KW-0732">Signal</keyword>
<dbReference type="Gene3D" id="3.90.190.10">
    <property type="entry name" value="Protein tyrosine phosphatase superfamily"/>
    <property type="match status" value="1"/>
</dbReference>
<feature type="chain" id="PRO_5046329412" evidence="2">
    <location>
        <begin position="34"/>
        <end position="313"/>
    </location>
</feature>
<reference evidence="3" key="1">
    <citation type="submission" date="2022-08" db="EMBL/GenBank/DDBJ databases">
        <authorList>
            <person name="Tian L."/>
        </authorList>
    </citation>
    <scope>NUCLEOTIDE SEQUENCE</scope>
    <source>
        <strain evidence="3">CM253</strain>
    </source>
</reference>
<dbReference type="GeneID" id="95573602"/>
<name>A0ABY5PTA4_9ACTN</name>
<dbReference type="Proteomes" id="UP001057738">
    <property type="component" value="Chromosome"/>
</dbReference>
<dbReference type="InterPro" id="IPR026893">
    <property type="entry name" value="Tyr/Ser_Pase_IphP-type"/>
</dbReference>
<accession>A0ABY5PTA4</accession>
<dbReference type="SUPFAM" id="SSF52799">
    <property type="entry name" value="(Phosphotyrosine protein) phosphatases II"/>
    <property type="match status" value="1"/>
</dbReference>
<dbReference type="InterPro" id="IPR029021">
    <property type="entry name" value="Prot-tyrosine_phosphatase-like"/>
</dbReference>
<evidence type="ECO:0000256" key="1">
    <source>
        <dbReference type="ARBA" id="ARBA00009580"/>
    </source>
</evidence>
<evidence type="ECO:0000313" key="3">
    <source>
        <dbReference type="EMBL" id="UUY47346.1"/>
    </source>
</evidence>
<evidence type="ECO:0000313" key="4">
    <source>
        <dbReference type="Proteomes" id="UP001057738"/>
    </source>
</evidence>
<dbReference type="PANTHER" id="PTHR31126">
    <property type="entry name" value="TYROSINE-PROTEIN PHOSPHATASE"/>
    <property type="match status" value="1"/>
</dbReference>
<feature type="signal peptide" evidence="2">
    <location>
        <begin position="1"/>
        <end position="33"/>
    </location>
</feature>
<dbReference type="RefSeq" id="WP_257855548.1">
    <property type="nucleotide sequence ID" value="NZ_CP102514.1"/>
</dbReference>
<proteinExistence type="inferred from homology"/>
<evidence type="ECO:0000256" key="2">
    <source>
        <dbReference type="SAM" id="SignalP"/>
    </source>
</evidence>